<accession>A0A2P2PX13</accession>
<sequence length="57" mass="6627">MRKFGFFPVFIRRRPTKLEDFVQLFNLCSPLKNGLSNQKLCENTADAPKIHRCSIIS</sequence>
<protein>
    <submittedName>
        <fullName evidence="1">Uncharacterized protein MANES_06G088800</fullName>
    </submittedName>
</protein>
<dbReference type="EMBL" id="GGEC01078800">
    <property type="protein sequence ID" value="MBX59284.1"/>
    <property type="molecule type" value="Transcribed_RNA"/>
</dbReference>
<reference evidence="1" key="1">
    <citation type="submission" date="2018-02" db="EMBL/GenBank/DDBJ databases">
        <title>Rhizophora mucronata_Transcriptome.</title>
        <authorList>
            <person name="Meera S.P."/>
            <person name="Sreeshan A."/>
            <person name="Augustine A."/>
        </authorList>
    </citation>
    <scope>NUCLEOTIDE SEQUENCE</scope>
    <source>
        <tissue evidence="1">Leaf</tissue>
    </source>
</reference>
<evidence type="ECO:0000313" key="1">
    <source>
        <dbReference type="EMBL" id="MBX59284.1"/>
    </source>
</evidence>
<dbReference type="AlphaFoldDB" id="A0A2P2PX13"/>
<organism evidence="1">
    <name type="scientific">Rhizophora mucronata</name>
    <name type="common">Asiatic mangrove</name>
    <dbReference type="NCBI Taxonomy" id="61149"/>
    <lineage>
        <taxon>Eukaryota</taxon>
        <taxon>Viridiplantae</taxon>
        <taxon>Streptophyta</taxon>
        <taxon>Embryophyta</taxon>
        <taxon>Tracheophyta</taxon>
        <taxon>Spermatophyta</taxon>
        <taxon>Magnoliopsida</taxon>
        <taxon>eudicotyledons</taxon>
        <taxon>Gunneridae</taxon>
        <taxon>Pentapetalae</taxon>
        <taxon>rosids</taxon>
        <taxon>fabids</taxon>
        <taxon>Malpighiales</taxon>
        <taxon>Rhizophoraceae</taxon>
        <taxon>Rhizophora</taxon>
    </lineage>
</organism>
<proteinExistence type="predicted"/>
<name>A0A2P2PX13_RHIMU</name>